<gene>
    <name evidence="2" type="ORF">BCV71DRAFT_99151</name>
</gene>
<dbReference type="EMBL" id="KV921307">
    <property type="protein sequence ID" value="ORE19610.1"/>
    <property type="molecule type" value="Genomic_DNA"/>
</dbReference>
<evidence type="ECO:0000256" key="1">
    <source>
        <dbReference type="SAM" id="Phobius"/>
    </source>
</evidence>
<sequence>MRVITQNQILVVYKSSVSTRQSIVPKAFERKTRVNEGNILRNSLHDRPIWPLDFNVLFYLVVEWLWLSSFFYMIQYSLGQHFSTH</sequence>
<evidence type="ECO:0000313" key="2">
    <source>
        <dbReference type="EMBL" id="ORE19610.1"/>
    </source>
</evidence>
<name>A0A1X0S5M9_RHIZD</name>
<proteinExistence type="predicted"/>
<dbReference type="Proteomes" id="UP000242381">
    <property type="component" value="Unassembled WGS sequence"/>
</dbReference>
<dbReference type="AlphaFoldDB" id="A0A1X0S5M9"/>
<keyword evidence="1" id="KW-0472">Membrane</keyword>
<keyword evidence="1" id="KW-0812">Transmembrane</keyword>
<organism evidence="2 3">
    <name type="scientific">Rhizopus microsporus</name>
    <dbReference type="NCBI Taxonomy" id="58291"/>
    <lineage>
        <taxon>Eukaryota</taxon>
        <taxon>Fungi</taxon>
        <taxon>Fungi incertae sedis</taxon>
        <taxon>Mucoromycota</taxon>
        <taxon>Mucoromycotina</taxon>
        <taxon>Mucoromycetes</taxon>
        <taxon>Mucorales</taxon>
        <taxon>Mucorineae</taxon>
        <taxon>Rhizopodaceae</taxon>
        <taxon>Rhizopus</taxon>
    </lineage>
</organism>
<evidence type="ECO:0000313" key="3">
    <source>
        <dbReference type="Proteomes" id="UP000242381"/>
    </source>
</evidence>
<keyword evidence="1" id="KW-1133">Transmembrane helix</keyword>
<reference evidence="2 3" key="1">
    <citation type="journal article" date="2016" name="Proc. Natl. Acad. Sci. U.S.A.">
        <title>Lipid metabolic changes in an early divergent fungus govern the establishment of a mutualistic symbiosis with endobacteria.</title>
        <authorList>
            <person name="Lastovetsky O.A."/>
            <person name="Gaspar M.L."/>
            <person name="Mondo S.J."/>
            <person name="LaButti K.M."/>
            <person name="Sandor L."/>
            <person name="Grigoriev I.V."/>
            <person name="Henry S.A."/>
            <person name="Pawlowska T.E."/>
        </authorList>
    </citation>
    <scope>NUCLEOTIDE SEQUENCE [LARGE SCALE GENOMIC DNA]</scope>
    <source>
        <strain evidence="2 3">ATCC 11559</strain>
    </source>
</reference>
<accession>A0A1X0S5M9</accession>
<protein>
    <submittedName>
        <fullName evidence="2">Uncharacterized protein</fullName>
    </submittedName>
</protein>
<feature type="transmembrane region" description="Helical" evidence="1">
    <location>
        <begin position="56"/>
        <end position="74"/>
    </location>
</feature>